<dbReference type="Pfam" id="PF13023">
    <property type="entry name" value="HD_3"/>
    <property type="match status" value="2"/>
</dbReference>
<dbReference type="InterPro" id="IPR039356">
    <property type="entry name" value="YfbR/HDDC2"/>
</dbReference>
<feature type="non-terminal residue" evidence="9">
    <location>
        <position position="326"/>
    </location>
</feature>
<gene>
    <name evidence="9" type="ORF">A3F15_00830</name>
</gene>
<evidence type="ECO:0000313" key="10">
    <source>
        <dbReference type="Proteomes" id="UP000177078"/>
    </source>
</evidence>
<comment type="cofactor">
    <cofactor evidence="3">
        <name>Co(2+)</name>
        <dbReference type="ChEBI" id="CHEBI:48828"/>
    </cofactor>
</comment>
<dbReference type="STRING" id="1802457.A3F15_00830"/>
<comment type="cofactor">
    <cofactor evidence="2">
        <name>Mn(2+)</name>
        <dbReference type="ChEBI" id="CHEBI:29035"/>
    </cofactor>
</comment>
<keyword evidence="7" id="KW-0378">Hydrolase</keyword>
<dbReference type="Proteomes" id="UP000177078">
    <property type="component" value="Unassembled WGS sequence"/>
</dbReference>
<dbReference type="InterPro" id="IPR003607">
    <property type="entry name" value="HD/PDEase_dom"/>
</dbReference>
<dbReference type="EMBL" id="MHUC01000039">
    <property type="protein sequence ID" value="OHA70052.1"/>
    <property type="molecule type" value="Genomic_DNA"/>
</dbReference>
<evidence type="ECO:0000256" key="1">
    <source>
        <dbReference type="ARBA" id="ARBA00001638"/>
    </source>
</evidence>
<dbReference type="Gene3D" id="1.10.3210.10">
    <property type="entry name" value="Hypothetical protein af1432"/>
    <property type="match status" value="2"/>
</dbReference>
<dbReference type="PANTHER" id="PTHR11845">
    <property type="entry name" value="5'-DEOXYNUCLEOTIDASE HDDC2"/>
    <property type="match status" value="1"/>
</dbReference>
<proteinExistence type="predicted"/>
<dbReference type="SUPFAM" id="SSF109604">
    <property type="entry name" value="HD-domain/PDEase-like"/>
    <property type="match status" value="2"/>
</dbReference>
<dbReference type="InterPro" id="IPR006674">
    <property type="entry name" value="HD_domain"/>
</dbReference>
<feature type="domain" description="HD/PDEase" evidence="8">
    <location>
        <begin position="29"/>
        <end position="170"/>
    </location>
</feature>
<dbReference type="AlphaFoldDB" id="A0A1G2RCR6"/>
<comment type="subunit">
    <text evidence="4">Homodimer.</text>
</comment>
<evidence type="ECO:0000313" key="9">
    <source>
        <dbReference type="EMBL" id="OHA70052.1"/>
    </source>
</evidence>
<dbReference type="PANTHER" id="PTHR11845:SF13">
    <property type="entry name" value="5'-DEOXYNUCLEOTIDASE HDDC2"/>
    <property type="match status" value="1"/>
</dbReference>
<reference evidence="9 10" key="1">
    <citation type="journal article" date="2016" name="Nat. Commun.">
        <title>Thousands of microbial genomes shed light on interconnected biogeochemical processes in an aquifer system.</title>
        <authorList>
            <person name="Anantharaman K."/>
            <person name="Brown C.T."/>
            <person name="Hug L.A."/>
            <person name="Sharon I."/>
            <person name="Castelle C.J."/>
            <person name="Probst A.J."/>
            <person name="Thomas B.C."/>
            <person name="Singh A."/>
            <person name="Wilkins M.J."/>
            <person name="Karaoz U."/>
            <person name="Brodie E.L."/>
            <person name="Williams K.H."/>
            <person name="Hubbard S.S."/>
            <person name="Banfield J.F."/>
        </authorList>
    </citation>
    <scope>NUCLEOTIDE SEQUENCE [LARGE SCALE GENOMIC DNA]</scope>
</reference>
<dbReference type="GO" id="GO:0046872">
    <property type="term" value="F:metal ion binding"/>
    <property type="evidence" value="ECO:0007669"/>
    <property type="project" value="UniProtKB-KW"/>
</dbReference>
<organism evidence="9 10">
    <name type="scientific">Candidatus Wildermuthbacteria bacterium RIFCSPHIGHO2_12_FULL_40_12</name>
    <dbReference type="NCBI Taxonomy" id="1802457"/>
    <lineage>
        <taxon>Bacteria</taxon>
        <taxon>Candidatus Wildermuthiibacteriota</taxon>
    </lineage>
</organism>
<name>A0A1G2RCR6_9BACT</name>
<evidence type="ECO:0000256" key="5">
    <source>
        <dbReference type="ARBA" id="ARBA00012964"/>
    </source>
</evidence>
<keyword evidence="6" id="KW-0479">Metal-binding</keyword>
<evidence type="ECO:0000256" key="3">
    <source>
        <dbReference type="ARBA" id="ARBA00001941"/>
    </source>
</evidence>
<evidence type="ECO:0000259" key="8">
    <source>
        <dbReference type="SMART" id="SM00471"/>
    </source>
</evidence>
<protein>
    <recommendedName>
        <fullName evidence="5">5'-deoxynucleotidase</fullName>
        <ecNumber evidence="5">3.1.3.89</ecNumber>
    </recommendedName>
</protein>
<dbReference type="EC" id="3.1.3.89" evidence="5"/>
<comment type="caution">
    <text evidence="9">The sequence shown here is derived from an EMBL/GenBank/DDBJ whole genome shotgun (WGS) entry which is preliminary data.</text>
</comment>
<dbReference type="SMART" id="SM00471">
    <property type="entry name" value="HDc"/>
    <property type="match status" value="1"/>
</dbReference>
<dbReference type="GO" id="GO:0005737">
    <property type="term" value="C:cytoplasm"/>
    <property type="evidence" value="ECO:0007669"/>
    <property type="project" value="TreeGrafter"/>
</dbReference>
<evidence type="ECO:0000256" key="6">
    <source>
        <dbReference type="ARBA" id="ARBA00022723"/>
    </source>
</evidence>
<sequence length="326" mass="38593">MNDTLKFFTEVAKLKEFKRTGWVLRGVKDPETIAEHKFRVTLLAWLLAKKRGLNVERAIKIALSHDLCEVYTRDITPYVGLLPRNKAKRKEFLKRWVRLPQQQKEKRAKIKFKREKKLLLKLVRFLKPNVRNEIFSLWMDYEKGISREGRFVKQLDKIEPLIQSIEYFGAKNNTPVTGWWEEIEELVEDPLLLEFLEAIQKKFYKKTTKTSKKTKDLDGILEVILMAGKLKRRKRKGWILTGARNPETIAGHVFILLLMVWIFSKAEPLKLNKEGLFKMALSHGICKIYTNDRTPYDSILKNKHKKAQREILKKWVRFSKKEKAEN</sequence>
<accession>A0A1G2RCR6</accession>
<evidence type="ECO:0000256" key="2">
    <source>
        <dbReference type="ARBA" id="ARBA00001936"/>
    </source>
</evidence>
<comment type="catalytic activity">
    <reaction evidence="1">
        <text>a 2'-deoxyribonucleoside 5'-phosphate + H2O = a 2'-deoxyribonucleoside + phosphate</text>
        <dbReference type="Rhea" id="RHEA:36167"/>
        <dbReference type="ChEBI" id="CHEBI:15377"/>
        <dbReference type="ChEBI" id="CHEBI:18274"/>
        <dbReference type="ChEBI" id="CHEBI:43474"/>
        <dbReference type="ChEBI" id="CHEBI:65317"/>
        <dbReference type="EC" id="3.1.3.89"/>
    </reaction>
</comment>
<evidence type="ECO:0000256" key="7">
    <source>
        <dbReference type="ARBA" id="ARBA00022801"/>
    </source>
</evidence>
<dbReference type="GO" id="GO:0002953">
    <property type="term" value="F:5'-deoxynucleotidase activity"/>
    <property type="evidence" value="ECO:0007669"/>
    <property type="project" value="UniProtKB-EC"/>
</dbReference>
<evidence type="ECO:0000256" key="4">
    <source>
        <dbReference type="ARBA" id="ARBA00011738"/>
    </source>
</evidence>